<dbReference type="RefSeq" id="WP_152754097.1">
    <property type="nucleotide sequence ID" value="NZ_SPSE01000025.1"/>
</dbReference>
<comment type="caution">
    <text evidence="1">The sequence shown here is derived from an EMBL/GenBank/DDBJ whole genome shotgun (WGS) entry which is preliminary data.</text>
</comment>
<dbReference type="Proteomes" id="UP000342249">
    <property type="component" value="Unassembled WGS sequence"/>
</dbReference>
<sequence>MVKKTSVYPGDVDFIPLYYPYGSAGEAHKRLHVNTKSQGIKLKGGNKGMSDEELLHGYKKAYQQEDLNGIKGDLRTPNADNIIAIDVTPGEAIEELIKWGNRHK</sequence>
<gene>
    <name evidence="1" type="ORF">E4V82_23140</name>
</gene>
<dbReference type="EMBL" id="SPSF01000062">
    <property type="protein sequence ID" value="MPQ64961.1"/>
    <property type="molecule type" value="Genomic_DNA"/>
</dbReference>
<name>A0A5N7IMV6_9CLOT</name>
<protein>
    <submittedName>
        <fullName evidence="1">Uncharacterized protein</fullName>
    </submittedName>
</protein>
<reference evidence="1 2" key="1">
    <citation type="journal article" date="2019" name="Lett. Appl. Microbiol.">
        <title>A case of 'blown pack' spoilage of vacuum-packaged pork likely associated with Clostridium estertheticum in Canada.</title>
        <authorList>
            <person name="Zhang P."/>
            <person name="Ward P."/>
            <person name="McMullen L.M."/>
            <person name="Yang X."/>
        </authorList>
    </citation>
    <scope>NUCLEOTIDE SEQUENCE [LARGE SCALE GENOMIC DNA]</scope>
    <source>
        <strain evidence="1 2">MA19</strain>
    </source>
</reference>
<accession>A0A5N7IMV6</accession>
<proteinExistence type="predicted"/>
<evidence type="ECO:0000313" key="2">
    <source>
        <dbReference type="Proteomes" id="UP000342249"/>
    </source>
</evidence>
<evidence type="ECO:0000313" key="1">
    <source>
        <dbReference type="EMBL" id="MPQ64961.1"/>
    </source>
</evidence>
<dbReference type="AlphaFoldDB" id="A0A5N7IMV6"/>
<organism evidence="1 2">
    <name type="scientific">Clostridium estertheticum</name>
    <dbReference type="NCBI Taxonomy" id="238834"/>
    <lineage>
        <taxon>Bacteria</taxon>
        <taxon>Bacillati</taxon>
        <taxon>Bacillota</taxon>
        <taxon>Clostridia</taxon>
        <taxon>Eubacteriales</taxon>
        <taxon>Clostridiaceae</taxon>
        <taxon>Clostridium</taxon>
    </lineage>
</organism>